<sequence length="87" mass="9688">MDIHHLFGKNVRHFRLKQGMTQQELAFRAKLEVAYVSKLERGLKNATLETISAVSIALAIQPSSLFDELGSEAPEPIKGGRKLKITN</sequence>
<dbReference type="PROSITE" id="PS50943">
    <property type="entry name" value="HTH_CROC1"/>
    <property type="match status" value="1"/>
</dbReference>
<gene>
    <name evidence="2" type="ORF">SCD90_11085</name>
</gene>
<comment type="caution">
    <text evidence="2">The sequence shown here is derived from an EMBL/GenBank/DDBJ whole genome shotgun (WGS) entry which is preliminary data.</text>
</comment>
<name>A0ABU4RSJ1_9HYPH</name>
<accession>A0ABU4RSJ1</accession>
<dbReference type="EMBL" id="JAXAFJ010000006">
    <property type="protein sequence ID" value="MDX6806610.1"/>
    <property type="molecule type" value="Genomic_DNA"/>
</dbReference>
<protein>
    <submittedName>
        <fullName evidence="2">Helix-turn-helix transcriptional regulator</fullName>
    </submittedName>
</protein>
<dbReference type="InterPro" id="IPR001387">
    <property type="entry name" value="Cro/C1-type_HTH"/>
</dbReference>
<dbReference type="Gene3D" id="1.10.260.40">
    <property type="entry name" value="lambda repressor-like DNA-binding domains"/>
    <property type="match status" value="1"/>
</dbReference>
<evidence type="ECO:0000313" key="3">
    <source>
        <dbReference type="Proteomes" id="UP001274321"/>
    </source>
</evidence>
<dbReference type="CDD" id="cd00093">
    <property type="entry name" value="HTH_XRE"/>
    <property type="match status" value="1"/>
</dbReference>
<evidence type="ECO:0000259" key="1">
    <source>
        <dbReference type="PROSITE" id="PS50943"/>
    </source>
</evidence>
<reference evidence="2 3" key="1">
    <citation type="submission" date="2023-11" db="EMBL/GenBank/DDBJ databases">
        <authorList>
            <person name="Bao R."/>
        </authorList>
    </citation>
    <scope>NUCLEOTIDE SEQUENCE [LARGE SCALE GENOMIC DNA]</scope>
    <source>
        <strain evidence="2 3">PJ23</strain>
    </source>
</reference>
<keyword evidence="3" id="KW-1185">Reference proteome</keyword>
<organism evidence="2 3">
    <name type="scientific">Terrihabitans rhizophilus</name>
    <dbReference type="NCBI Taxonomy" id="3092662"/>
    <lineage>
        <taxon>Bacteria</taxon>
        <taxon>Pseudomonadati</taxon>
        <taxon>Pseudomonadota</taxon>
        <taxon>Alphaproteobacteria</taxon>
        <taxon>Hyphomicrobiales</taxon>
        <taxon>Terrihabitans</taxon>
    </lineage>
</organism>
<dbReference type="SMART" id="SM00530">
    <property type="entry name" value="HTH_XRE"/>
    <property type="match status" value="1"/>
</dbReference>
<dbReference type="Pfam" id="PF01381">
    <property type="entry name" value="HTH_3"/>
    <property type="match status" value="1"/>
</dbReference>
<dbReference type="InterPro" id="IPR010982">
    <property type="entry name" value="Lambda_DNA-bd_dom_sf"/>
</dbReference>
<evidence type="ECO:0000313" key="2">
    <source>
        <dbReference type="EMBL" id="MDX6806610.1"/>
    </source>
</evidence>
<dbReference type="SUPFAM" id="SSF47413">
    <property type="entry name" value="lambda repressor-like DNA-binding domains"/>
    <property type="match status" value="1"/>
</dbReference>
<proteinExistence type="predicted"/>
<dbReference type="RefSeq" id="WP_319844738.1">
    <property type="nucleotide sequence ID" value="NZ_JAXAFJ010000006.1"/>
</dbReference>
<feature type="domain" description="HTH cro/C1-type" evidence="1">
    <location>
        <begin position="11"/>
        <end position="65"/>
    </location>
</feature>
<dbReference type="Proteomes" id="UP001274321">
    <property type="component" value="Unassembled WGS sequence"/>
</dbReference>